<dbReference type="HOGENOM" id="CLU_080413_1_0_10"/>
<feature type="signal peptide" evidence="1">
    <location>
        <begin position="1"/>
        <end position="18"/>
    </location>
</feature>
<keyword evidence="1" id="KW-0732">Signal</keyword>
<dbReference type="AlphaFoldDB" id="E7RT90"/>
<keyword evidence="3" id="KW-1185">Reference proteome</keyword>
<dbReference type="SUPFAM" id="SSF48452">
    <property type="entry name" value="TPR-like"/>
    <property type="match status" value="1"/>
</dbReference>
<evidence type="ECO:0000313" key="2">
    <source>
        <dbReference type="EMBL" id="EFZ35896.1"/>
    </source>
</evidence>
<organism evidence="2 3">
    <name type="scientific">Hoylesella oralis ATCC 33269</name>
    <dbReference type="NCBI Taxonomy" id="873533"/>
    <lineage>
        <taxon>Bacteria</taxon>
        <taxon>Pseudomonadati</taxon>
        <taxon>Bacteroidota</taxon>
        <taxon>Bacteroidia</taxon>
        <taxon>Bacteroidales</taxon>
        <taxon>Prevotellaceae</taxon>
        <taxon>Hoylesella</taxon>
    </lineage>
</organism>
<dbReference type="Proteomes" id="UP000005580">
    <property type="component" value="Unassembled WGS sequence"/>
</dbReference>
<gene>
    <name evidence="2" type="ORF">HMPREF0663_11963</name>
</gene>
<comment type="caution">
    <text evidence="2">The sequence shown here is derived from an EMBL/GenBank/DDBJ whole genome shotgun (WGS) entry which is preliminary data.</text>
</comment>
<accession>E7RT90</accession>
<dbReference type="RefSeq" id="WP_004370153.1">
    <property type="nucleotide sequence ID" value="NZ_GL833119.1"/>
</dbReference>
<evidence type="ECO:0000313" key="3">
    <source>
        <dbReference type="Proteomes" id="UP000005580"/>
    </source>
</evidence>
<dbReference type="InterPro" id="IPR011990">
    <property type="entry name" value="TPR-like_helical_dom_sf"/>
</dbReference>
<dbReference type="SMART" id="SM00028">
    <property type="entry name" value="TPR"/>
    <property type="match status" value="3"/>
</dbReference>
<feature type="chain" id="PRO_5003223990" evidence="1">
    <location>
        <begin position="19"/>
        <end position="210"/>
    </location>
</feature>
<dbReference type="EMBL" id="AEPE02000006">
    <property type="protein sequence ID" value="EFZ35896.1"/>
    <property type="molecule type" value="Genomic_DNA"/>
</dbReference>
<protein>
    <submittedName>
        <fullName evidence="2">Tetratricopeptide repeat protein</fullName>
    </submittedName>
</protein>
<dbReference type="Gene3D" id="1.25.40.10">
    <property type="entry name" value="Tetratricopeptide repeat domain"/>
    <property type="match status" value="2"/>
</dbReference>
<reference evidence="2" key="1">
    <citation type="submission" date="2011-01" db="EMBL/GenBank/DDBJ databases">
        <authorList>
            <person name="Muzny D."/>
            <person name="Qin X."/>
            <person name="Buhay C."/>
            <person name="Dugan-Rocha S."/>
            <person name="Ding Y."/>
            <person name="Chen G."/>
            <person name="Hawes A."/>
            <person name="Holder M."/>
            <person name="Jhangiani S."/>
            <person name="Johnson A."/>
            <person name="Khan Z."/>
            <person name="Li Z."/>
            <person name="Liu W."/>
            <person name="Liu X."/>
            <person name="Perez L."/>
            <person name="Shen H."/>
            <person name="Wang Q."/>
            <person name="Watt J."/>
            <person name="Xi L."/>
            <person name="Xin Y."/>
            <person name="Zhou J."/>
            <person name="Deng J."/>
            <person name="Jiang H."/>
            <person name="Liu Y."/>
            <person name="Qu J."/>
            <person name="Song X.-Z."/>
            <person name="Zhang L."/>
            <person name="Villasana D."/>
            <person name="Johnson A."/>
            <person name="Liu J."/>
            <person name="Liyanage D."/>
            <person name="Lorensuhewa L."/>
            <person name="Robinson T."/>
            <person name="Song A."/>
            <person name="Song B.-B."/>
            <person name="Dinh H."/>
            <person name="Thornton R."/>
            <person name="Coyle M."/>
            <person name="Francisco L."/>
            <person name="Jackson L."/>
            <person name="Javaid M."/>
            <person name="Korchina V."/>
            <person name="Kovar C."/>
            <person name="Mata R."/>
            <person name="Mathew T."/>
            <person name="Ngo R."/>
            <person name="Nguyen L."/>
            <person name="Nguyen N."/>
            <person name="Okwuonu G."/>
            <person name="Ongeri F."/>
            <person name="Pham C."/>
            <person name="Simmons D."/>
            <person name="Wilczek-Boney K."/>
            <person name="Hale W."/>
            <person name="Jakkamsetti A."/>
            <person name="Pham P."/>
            <person name="Ruth R."/>
            <person name="San Lucas F."/>
            <person name="Warren J."/>
            <person name="Zhang J."/>
            <person name="Zhao Z."/>
            <person name="Zhou C."/>
            <person name="Zhu D."/>
            <person name="Lee S."/>
            <person name="Bess C."/>
            <person name="Blankenburg K."/>
            <person name="Forbes L."/>
            <person name="Fu Q."/>
            <person name="Gubbala S."/>
            <person name="Hirani K."/>
            <person name="Jayaseelan J.C."/>
            <person name="Lara F."/>
            <person name="Munidasa M."/>
            <person name="Palculict T."/>
            <person name="Patil S."/>
            <person name="Pu L.-L."/>
            <person name="Saada N."/>
            <person name="Tang L."/>
            <person name="Weissenberger G."/>
            <person name="Zhu Y."/>
            <person name="Hemphill L."/>
            <person name="Shang Y."/>
            <person name="Youmans B."/>
            <person name="Ayvaz T."/>
            <person name="Ross M."/>
            <person name="Santibanez J."/>
            <person name="Aqrawi P."/>
            <person name="Gross S."/>
            <person name="Joshi V."/>
            <person name="Fowler G."/>
            <person name="Nazareth L."/>
            <person name="Reid J."/>
            <person name="Worley K."/>
            <person name="Petrosino J."/>
            <person name="Highlander S."/>
            <person name="Gibbs R."/>
        </authorList>
    </citation>
    <scope>NUCLEOTIDE SEQUENCE [LARGE SCALE GENOMIC DNA]</scope>
    <source>
        <strain evidence="2">ATCC 33269</strain>
    </source>
</reference>
<dbReference type="Pfam" id="PF13174">
    <property type="entry name" value="TPR_6"/>
    <property type="match status" value="1"/>
</dbReference>
<sequence>MFRNLLYILLISVLPACAWQPEKQHNDSEQLGKAIEYFQSEKYHEAMIIFRQLDKTYRLNPRFKAYLGVCFYYEWDYEKAAAHLDESIPQLRSFAPHERSFYYYADAESHFNLKQYAEAIPLYEMMLTVCYPNERAEALFKLGLCYAFTNKWNNSYDYLTSSLAYYETFDNSRQKARISQIKNMIGGCMQHLDLENDTINGTNIFNIYTR</sequence>
<proteinExistence type="predicted"/>
<dbReference type="STRING" id="28134.SAMN05444288_1204"/>
<dbReference type="InterPro" id="IPR019734">
    <property type="entry name" value="TPR_rpt"/>
</dbReference>
<name>E7RT90_9BACT</name>
<evidence type="ECO:0000256" key="1">
    <source>
        <dbReference type="SAM" id="SignalP"/>
    </source>
</evidence>